<dbReference type="InterPro" id="IPR004796">
    <property type="entry name" value="PTS_IIC_cello"/>
</dbReference>
<keyword evidence="4 8" id="KW-0762">Sugar transport</keyword>
<evidence type="ECO:0000256" key="9">
    <source>
        <dbReference type="SAM" id="Phobius"/>
    </source>
</evidence>
<dbReference type="Pfam" id="PF02378">
    <property type="entry name" value="PTS_EIIC"/>
    <property type="match status" value="1"/>
</dbReference>
<dbReference type="GO" id="GO:0009401">
    <property type="term" value="P:phosphoenolpyruvate-dependent sugar phosphotransferase system"/>
    <property type="evidence" value="ECO:0007669"/>
    <property type="project" value="InterPro"/>
</dbReference>
<keyword evidence="2 8" id="KW-0813">Transport</keyword>
<keyword evidence="6 9" id="KW-1133">Transmembrane helix</keyword>
<dbReference type="NCBIfam" id="TIGR00410">
    <property type="entry name" value="lacE"/>
    <property type="match status" value="1"/>
</dbReference>
<feature type="transmembrane region" description="Helical" evidence="9">
    <location>
        <begin position="138"/>
        <end position="156"/>
    </location>
</feature>
<feature type="transmembrane region" description="Helical" evidence="9">
    <location>
        <begin position="385"/>
        <end position="410"/>
    </location>
</feature>
<evidence type="ECO:0000256" key="8">
    <source>
        <dbReference type="PIRNR" id="PIRNR006351"/>
    </source>
</evidence>
<evidence type="ECO:0000256" key="4">
    <source>
        <dbReference type="ARBA" id="ARBA00022597"/>
    </source>
</evidence>
<evidence type="ECO:0000256" key="1">
    <source>
        <dbReference type="ARBA" id="ARBA00004651"/>
    </source>
</evidence>
<dbReference type="EMBL" id="CABWIB010000001">
    <property type="protein sequence ID" value="VWL85191.1"/>
    <property type="molecule type" value="Genomic_DNA"/>
</dbReference>
<feature type="transmembrane region" description="Helical" evidence="9">
    <location>
        <begin position="176"/>
        <end position="197"/>
    </location>
</feature>
<feature type="domain" description="PTS EIIC type-3" evidence="10">
    <location>
        <begin position="8"/>
        <end position="413"/>
    </location>
</feature>
<evidence type="ECO:0000256" key="3">
    <source>
        <dbReference type="ARBA" id="ARBA00022475"/>
    </source>
</evidence>
<dbReference type="GO" id="GO:0008982">
    <property type="term" value="F:protein-N(PI)-phosphohistidine-sugar phosphotransferase activity"/>
    <property type="evidence" value="ECO:0007669"/>
    <property type="project" value="UniProtKB-UniRule"/>
</dbReference>
<dbReference type="InterPro" id="IPR051088">
    <property type="entry name" value="PTS_Sugar-EIIC/EIIB"/>
</dbReference>
<dbReference type="InterPro" id="IPR003352">
    <property type="entry name" value="PTS_EIIC"/>
</dbReference>
<dbReference type="GO" id="GO:0005886">
    <property type="term" value="C:plasma membrane"/>
    <property type="evidence" value="ECO:0007669"/>
    <property type="project" value="UniProtKB-SubCell"/>
</dbReference>
<proteinExistence type="predicted"/>
<feature type="transmembrane region" description="Helical" evidence="9">
    <location>
        <begin position="72"/>
        <end position="92"/>
    </location>
</feature>
<keyword evidence="3 8" id="KW-1003">Cell membrane</keyword>
<accession>A0A6I8MDM2</accession>
<keyword evidence="12" id="KW-1185">Reference proteome</keyword>
<comment type="function">
    <text evidence="8">The phosphoenolpyruvate-dependent sugar phosphotransferase system (PTS), a major carbohydrate active -transport system, catalyzes the phosphorylation of incoming sugar substrates concomitant with their translocation across the cell membrane.</text>
</comment>
<feature type="transmembrane region" description="Helical" evidence="9">
    <location>
        <begin position="217"/>
        <end position="240"/>
    </location>
</feature>
<evidence type="ECO:0000256" key="5">
    <source>
        <dbReference type="ARBA" id="ARBA00022692"/>
    </source>
</evidence>
<feature type="transmembrane region" description="Helical" evidence="9">
    <location>
        <begin position="99"/>
        <end position="118"/>
    </location>
</feature>
<dbReference type="PROSITE" id="PS51105">
    <property type="entry name" value="PTS_EIIC_TYPE_3"/>
    <property type="match status" value="1"/>
</dbReference>
<evidence type="ECO:0000256" key="7">
    <source>
        <dbReference type="ARBA" id="ARBA00023136"/>
    </source>
</evidence>
<dbReference type="Proteomes" id="UP000419017">
    <property type="component" value="Unassembled WGS sequence"/>
</dbReference>
<protein>
    <recommendedName>
        <fullName evidence="8">Permease IIC component</fullName>
    </recommendedName>
</protein>
<dbReference type="PIRSF" id="PIRSF006351">
    <property type="entry name" value="PTS_EIIC-Cellobiose"/>
    <property type="match status" value="1"/>
</dbReference>
<dbReference type="PANTHER" id="PTHR33989">
    <property type="match status" value="1"/>
</dbReference>
<dbReference type="AlphaFoldDB" id="A0A6I8MDM2"/>
<keyword evidence="5 9" id="KW-0812">Transmembrane</keyword>
<dbReference type="PANTHER" id="PTHR33989:SF4">
    <property type="entry name" value="PTS SYSTEM N,N'-DIACETYLCHITOBIOSE-SPECIFIC EIIC COMPONENT"/>
    <property type="match status" value="1"/>
</dbReference>
<keyword evidence="7 8" id="KW-0472">Membrane</keyword>
<dbReference type="RefSeq" id="WP_197271467.1">
    <property type="nucleotide sequence ID" value="NZ_CABWIB010000001.1"/>
</dbReference>
<evidence type="ECO:0000313" key="12">
    <source>
        <dbReference type="Proteomes" id="UP000419017"/>
    </source>
</evidence>
<evidence type="ECO:0000256" key="6">
    <source>
        <dbReference type="ARBA" id="ARBA00022989"/>
    </source>
</evidence>
<feature type="transmembrane region" description="Helical" evidence="9">
    <location>
        <begin position="288"/>
        <end position="307"/>
    </location>
</feature>
<organism evidence="11 12">
    <name type="scientific">Oceanivirga miroungae</name>
    <dbReference type="NCBI Taxonomy" id="1130046"/>
    <lineage>
        <taxon>Bacteria</taxon>
        <taxon>Fusobacteriati</taxon>
        <taxon>Fusobacteriota</taxon>
        <taxon>Fusobacteriia</taxon>
        <taxon>Fusobacteriales</taxon>
        <taxon>Leptotrichiaceae</taxon>
        <taxon>Oceanivirga</taxon>
    </lineage>
</organism>
<feature type="transmembrane region" description="Helical" evidence="9">
    <location>
        <begin position="32"/>
        <end position="52"/>
    </location>
</feature>
<name>A0A6I8MDM2_9FUSO</name>
<sequence length="423" mass="45763">MNGFMTWLQTKFVPKAAKVSNQRHLVAIRDSFIAMLPITMVGSIAVLLNFTIVPKLPAAIATPIRSVNGVVWWGSLAILSVVFVIALGYNLAKAYGVDPLAGALISFASFLVFIPQSATVGEVSQWGLININYFGANGIFPAMVIGMISTIIYSKLMLNKVTIKLPDSVPPAVNKAFASIIPGIVTIYIASTISYLVSTYTGQALNDLIVKYIQQPLLGLSQGLVSVIIITFFIQFFWFFGLHGHNVLAPVIDGLYMPALLANVEHMAKGGLVENLPYLWTRGSFDAYIQMGGSGITIALIISILIFSKRRDHRTVAKLGLPMGIFNINEPMIFGMPIVLNPLYIIPFVLIPVIGVVIGYLATAAGIVPPVYVQVPWITPPVLMAYLATGGSVMAALVSLINLVIAFIIWTPFVIIANNIKEN</sequence>
<comment type="subcellular location">
    <subcellularLocation>
        <location evidence="1">Cell membrane</location>
        <topology evidence="1">Multi-pass membrane protein</topology>
    </subcellularLocation>
</comment>
<gene>
    <name evidence="11" type="ORF">OMES3154_00474</name>
</gene>
<evidence type="ECO:0000313" key="11">
    <source>
        <dbReference type="EMBL" id="VWL85191.1"/>
    </source>
</evidence>
<feature type="transmembrane region" description="Helical" evidence="9">
    <location>
        <begin position="345"/>
        <end position="373"/>
    </location>
</feature>
<dbReference type="GO" id="GO:1902815">
    <property type="term" value="P:N,N'-diacetylchitobiose import"/>
    <property type="evidence" value="ECO:0007669"/>
    <property type="project" value="TreeGrafter"/>
</dbReference>
<evidence type="ECO:0000256" key="2">
    <source>
        <dbReference type="ARBA" id="ARBA00022448"/>
    </source>
</evidence>
<dbReference type="InterPro" id="IPR004501">
    <property type="entry name" value="PTS_EIIC_3"/>
</dbReference>
<evidence type="ECO:0000259" key="10">
    <source>
        <dbReference type="PROSITE" id="PS51105"/>
    </source>
</evidence>
<reference evidence="11 12" key="1">
    <citation type="submission" date="2019-10" db="EMBL/GenBank/DDBJ databases">
        <authorList>
            <person name="Blom J."/>
        </authorList>
    </citation>
    <scope>NUCLEOTIDE SEQUENCE [LARGE SCALE GENOMIC DNA]</scope>
    <source>
        <strain evidence="11 12">ES3154-GLU</strain>
    </source>
</reference>